<dbReference type="PANTHER" id="PTHR21404:SF3">
    <property type="entry name" value="SMALL RNA 2'-O-METHYLTRANSFERASE"/>
    <property type="match status" value="1"/>
</dbReference>
<dbReference type="EMBL" id="JBHTIS010003816">
    <property type="protein sequence ID" value="MFD1051722.1"/>
    <property type="molecule type" value="Genomic_DNA"/>
</dbReference>
<evidence type="ECO:0000256" key="11">
    <source>
        <dbReference type="ARBA" id="ARBA00035025"/>
    </source>
</evidence>
<keyword evidence="6" id="KW-0949">S-adenosyl-L-methionine</keyword>
<dbReference type="InterPro" id="IPR026610">
    <property type="entry name" value="Hen1"/>
</dbReference>
<dbReference type="Proteomes" id="UP001597045">
    <property type="component" value="Unassembled WGS sequence"/>
</dbReference>
<proteinExistence type="inferred from homology"/>
<comment type="catalytic activity">
    <reaction evidence="12">
        <text>small RNA 3'-end nucleotide + S-adenosyl-L-methionine = small RNA 3'-end 2'-O-methylnucleotide + S-adenosyl-L-homocysteine + H(+)</text>
        <dbReference type="Rhea" id="RHEA:37887"/>
        <dbReference type="Rhea" id="RHEA-COMP:10415"/>
        <dbReference type="Rhea" id="RHEA-COMP:10416"/>
        <dbReference type="ChEBI" id="CHEBI:15378"/>
        <dbReference type="ChEBI" id="CHEBI:57856"/>
        <dbReference type="ChEBI" id="CHEBI:59789"/>
        <dbReference type="ChEBI" id="CHEBI:74896"/>
        <dbReference type="ChEBI" id="CHEBI:74898"/>
        <dbReference type="EC" id="2.1.1.386"/>
    </reaction>
</comment>
<keyword evidence="5" id="KW-0808">Transferase</keyword>
<dbReference type="EC" id="2.1.1.386" evidence="11"/>
<comment type="similarity">
    <text evidence="2">Belongs to the methyltransferase superfamily. HEN1 family.</text>
</comment>
<evidence type="ECO:0000256" key="6">
    <source>
        <dbReference type="ARBA" id="ARBA00022691"/>
    </source>
</evidence>
<keyword evidence="9" id="KW-0694">RNA-binding</keyword>
<evidence type="ECO:0000313" key="13">
    <source>
        <dbReference type="EMBL" id="MFD1051722.1"/>
    </source>
</evidence>
<reference evidence="14" key="1">
    <citation type="journal article" date="2019" name="Int. J. Syst. Evol. Microbiol.">
        <title>The Global Catalogue of Microorganisms (GCM) 10K type strain sequencing project: providing services to taxonomists for standard genome sequencing and annotation.</title>
        <authorList>
            <consortium name="The Broad Institute Genomics Platform"/>
            <consortium name="The Broad Institute Genome Sequencing Center for Infectious Disease"/>
            <person name="Wu L."/>
            <person name="Ma J."/>
        </authorList>
    </citation>
    <scope>NUCLEOTIDE SEQUENCE [LARGE SCALE GENOMIC DNA]</scope>
    <source>
        <strain evidence="14">JCM 31486</strain>
    </source>
</reference>
<keyword evidence="14" id="KW-1185">Reference proteome</keyword>
<dbReference type="Gene3D" id="3.40.50.150">
    <property type="entry name" value="Vaccinia Virus protein VP39"/>
    <property type="match status" value="1"/>
</dbReference>
<evidence type="ECO:0000256" key="4">
    <source>
        <dbReference type="ARBA" id="ARBA00022603"/>
    </source>
</evidence>
<gene>
    <name evidence="13" type="ORF">ACFQ1S_42290</name>
</gene>
<evidence type="ECO:0000256" key="7">
    <source>
        <dbReference type="ARBA" id="ARBA00022723"/>
    </source>
</evidence>
<keyword evidence="10" id="KW-0943">RNA-mediated gene silencing</keyword>
<evidence type="ECO:0000256" key="3">
    <source>
        <dbReference type="ARBA" id="ARBA00021330"/>
    </source>
</evidence>
<dbReference type="InterPro" id="IPR029063">
    <property type="entry name" value="SAM-dependent_MTases_sf"/>
</dbReference>
<keyword evidence="4" id="KW-0489">Methyltransferase</keyword>
<evidence type="ECO:0000256" key="9">
    <source>
        <dbReference type="ARBA" id="ARBA00022884"/>
    </source>
</evidence>
<comment type="caution">
    <text evidence="13">The sequence shown here is derived from an EMBL/GenBank/DDBJ whole genome shotgun (WGS) entry which is preliminary data.</text>
</comment>
<evidence type="ECO:0000256" key="12">
    <source>
        <dbReference type="ARBA" id="ARBA00048418"/>
    </source>
</evidence>
<evidence type="ECO:0000256" key="10">
    <source>
        <dbReference type="ARBA" id="ARBA00023158"/>
    </source>
</evidence>
<accession>A0ABW3MLZ5</accession>
<organism evidence="13 14">
    <name type="scientific">Kibdelosporangium lantanae</name>
    <dbReference type="NCBI Taxonomy" id="1497396"/>
    <lineage>
        <taxon>Bacteria</taxon>
        <taxon>Bacillati</taxon>
        <taxon>Actinomycetota</taxon>
        <taxon>Actinomycetes</taxon>
        <taxon>Pseudonocardiales</taxon>
        <taxon>Pseudonocardiaceae</taxon>
        <taxon>Kibdelosporangium</taxon>
    </lineage>
</organism>
<feature type="non-terminal residue" evidence="13">
    <location>
        <position position="1"/>
    </location>
</feature>
<evidence type="ECO:0000256" key="8">
    <source>
        <dbReference type="ARBA" id="ARBA00022842"/>
    </source>
</evidence>
<protein>
    <recommendedName>
        <fullName evidence="3">Small RNA 2'-O-methyltransferase</fullName>
        <ecNumber evidence="11">2.1.1.386</ecNumber>
    </recommendedName>
</protein>
<keyword evidence="8" id="KW-0460">Magnesium</keyword>
<comment type="cofactor">
    <cofactor evidence="1">
        <name>Mg(2+)</name>
        <dbReference type="ChEBI" id="CHEBI:18420"/>
    </cofactor>
</comment>
<evidence type="ECO:0000256" key="5">
    <source>
        <dbReference type="ARBA" id="ARBA00022679"/>
    </source>
</evidence>
<name>A0ABW3MLZ5_9PSEU</name>
<evidence type="ECO:0000313" key="14">
    <source>
        <dbReference type="Proteomes" id="UP001597045"/>
    </source>
</evidence>
<keyword evidence="7" id="KW-0479">Metal-binding</keyword>
<evidence type="ECO:0000256" key="1">
    <source>
        <dbReference type="ARBA" id="ARBA00001946"/>
    </source>
</evidence>
<dbReference type="PANTHER" id="PTHR21404">
    <property type="entry name" value="HEN1"/>
    <property type="match status" value="1"/>
</dbReference>
<sequence length="108" mass="12309">GYDAAVLMEVIEHVDETRLPALEHSVFGAARPTTVVVTTPNVEYNVRFPTLPAGKMRHTDHRFEWTRVQFRTWAENVARRYGYQVRYLPVGPDDPEVGPPTQLAVFTV</sequence>
<evidence type="ECO:0000256" key="2">
    <source>
        <dbReference type="ARBA" id="ARBA00009026"/>
    </source>
</evidence>